<evidence type="ECO:0000256" key="2">
    <source>
        <dbReference type="ARBA" id="ARBA00004667"/>
    </source>
</evidence>
<dbReference type="InterPro" id="IPR045864">
    <property type="entry name" value="aa-tRNA-synth_II/BPL/LPL"/>
</dbReference>
<sequence length="386" mass="43656">MSKLRTFEKPTGVRDLPPDITAKKRWVEARVEECFRRWGYREVVTPTLEFFETVGDASAIAEHKLFKLLDKQGQTLVLRPDQTAPIARVVSSLLGEEPIPMRLHYHGNVFRAQEREAGRFAEFHQSGVELVGDASPEADAEVIALAVETLKELGIAPLQLVVGHIDLLDALLLEQTGSSQNVEVLKQSLGSRDVVAYQKQVSELDIVSSKQEKLLQLLRFCGDEEVFTLFEEHTHCERALAGVNHLRRIWSVLQDWGVAEHVMFDLSLVGSLDYYTGIYFEGYGAAGYYLLSGGRYDHLLARFGRDHPARGFALKTDRLIMASPGGPRKIERIALVYSVRSRRKAFQQANYLRTKGKAVVLYQEEDQVPDQEFDRVVRVKEEGLDD</sequence>
<comment type="pathway">
    <text evidence="2 8">Amino-acid biosynthesis; L-histidine biosynthesis; L-histidine from 5-phospho-alpha-D-ribose 1-diphosphate: step 1/9.</text>
</comment>
<dbReference type="InterPro" id="IPR006195">
    <property type="entry name" value="aa-tRNA-synth_II"/>
</dbReference>
<dbReference type="CDD" id="cd00773">
    <property type="entry name" value="HisRS-like_core"/>
    <property type="match status" value="1"/>
</dbReference>
<keyword evidence="11" id="KW-0328">Glycosyltransferase</keyword>
<feature type="binding site" evidence="9">
    <location>
        <begin position="274"/>
        <end position="275"/>
    </location>
    <ligand>
        <name>L-histidine</name>
        <dbReference type="ChEBI" id="CHEBI:57595"/>
    </ligand>
</feature>
<comment type="miscellaneous">
    <text evidence="8">This function is generally fulfilled by the C-terminal part of HisG, which is missing in some bacteria such as this one.</text>
</comment>
<name>A0A1I6NXJ0_9BACL</name>
<comment type="function">
    <text evidence="7 8">Required for the first step of histidine biosynthesis. May allow the feedback regulation of ATP phosphoribosyltransferase activity by histidine.</text>
</comment>
<keyword evidence="6 8" id="KW-0963">Cytoplasm</keyword>
<feature type="domain" description="Aminoacyl-transfer RNA synthetases class-II family profile" evidence="10">
    <location>
        <begin position="27"/>
        <end position="322"/>
    </location>
</feature>
<dbReference type="SUPFAM" id="SSF55681">
    <property type="entry name" value="Class II aaRS and biotin synthetases"/>
    <property type="match status" value="1"/>
</dbReference>
<evidence type="ECO:0000256" key="4">
    <source>
        <dbReference type="ARBA" id="ARBA00011496"/>
    </source>
</evidence>
<evidence type="ECO:0000313" key="12">
    <source>
        <dbReference type="Proteomes" id="UP000198660"/>
    </source>
</evidence>
<feature type="binding site" evidence="9">
    <location>
        <position position="129"/>
    </location>
    <ligand>
        <name>L-histidine</name>
        <dbReference type="ChEBI" id="CHEBI:57595"/>
    </ligand>
</feature>
<organism evidence="11 12">
    <name type="scientific">Marininema halotolerans</name>
    <dbReference type="NCBI Taxonomy" id="1155944"/>
    <lineage>
        <taxon>Bacteria</taxon>
        <taxon>Bacillati</taxon>
        <taxon>Bacillota</taxon>
        <taxon>Bacilli</taxon>
        <taxon>Bacillales</taxon>
        <taxon>Thermoactinomycetaceae</taxon>
        <taxon>Marininema</taxon>
    </lineage>
</organism>
<keyword evidence="11" id="KW-0808">Transferase</keyword>
<feature type="binding site" evidence="9">
    <location>
        <position position="125"/>
    </location>
    <ligand>
        <name>L-histidine</name>
        <dbReference type="ChEBI" id="CHEBI:57595"/>
    </ligand>
</feature>
<keyword evidence="8" id="KW-0028">Amino-acid biosynthesis</keyword>
<dbReference type="GO" id="GO:0140096">
    <property type="term" value="F:catalytic activity, acting on a protein"/>
    <property type="evidence" value="ECO:0007669"/>
    <property type="project" value="UniProtKB-ARBA"/>
</dbReference>
<evidence type="ECO:0000256" key="6">
    <source>
        <dbReference type="ARBA" id="ARBA00022490"/>
    </source>
</evidence>
<dbReference type="GO" id="GO:0004821">
    <property type="term" value="F:histidine-tRNA ligase activity"/>
    <property type="evidence" value="ECO:0007669"/>
    <property type="project" value="TreeGrafter"/>
</dbReference>
<dbReference type="Gene3D" id="3.30.930.10">
    <property type="entry name" value="Bira Bifunctional Protein, Domain 2"/>
    <property type="match status" value="1"/>
</dbReference>
<protein>
    <recommendedName>
        <fullName evidence="5 8">ATP phosphoribosyltransferase regulatory subunit</fullName>
    </recommendedName>
</protein>
<dbReference type="Pfam" id="PF13393">
    <property type="entry name" value="tRNA-synt_His"/>
    <property type="match status" value="1"/>
</dbReference>
<dbReference type="GO" id="GO:0006427">
    <property type="term" value="P:histidyl-tRNA aminoacylation"/>
    <property type="evidence" value="ECO:0007669"/>
    <property type="project" value="TreeGrafter"/>
</dbReference>
<keyword evidence="8" id="KW-0368">Histidine biosynthesis</keyword>
<dbReference type="UniPathway" id="UPA00031">
    <property type="reaction ID" value="UER00006"/>
</dbReference>
<evidence type="ECO:0000313" key="11">
    <source>
        <dbReference type="EMBL" id="SFS32605.1"/>
    </source>
</evidence>
<dbReference type="GO" id="GO:0005737">
    <property type="term" value="C:cytoplasm"/>
    <property type="evidence" value="ECO:0007669"/>
    <property type="project" value="UniProtKB-SubCell"/>
</dbReference>
<gene>
    <name evidence="8" type="primary">hisZ</name>
    <name evidence="11" type="ORF">SAMN05444972_101214</name>
</gene>
<comment type="similarity">
    <text evidence="3 8">Belongs to the class-II aminoacyl-tRNA synthetase family. HisZ subfamily.</text>
</comment>
<dbReference type="PANTHER" id="PTHR43707:SF1">
    <property type="entry name" value="HISTIDINE--TRNA LIGASE, MITOCHONDRIAL-RELATED"/>
    <property type="match status" value="1"/>
</dbReference>
<evidence type="ECO:0000256" key="7">
    <source>
        <dbReference type="ARBA" id="ARBA00025246"/>
    </source>
</evidence>
<dbReference type="InterPro" id="IPR004517">
    <property type="entry name" value="HisZ"/>
</dbReference>
<dbReference type="PANTHER" id="PTHR43707">
    <property type="entry name" value="HISTIDYL-TRNA SYNTHETASE"/>
    <property type="match status" value="1"/>
</dbReference>
<reference evidence="12" key="1">
    <citation type="submission" date="2016-10" db="EMBL/GenBank/DDBJ databases">
        <authorList>
            <person name="Varghese N."/>
            <person name="Submissions S."/>
        </authorList>
    </citation>
    <scope>NUCLEOTIDE SEQUENCE [LARGE SCALE GENOMIC DNA]</scope>
    <source>
        <strain evidence="12">DSM 45789</strain>
    </source>
</reference>
<dbReference type="NCBIfam" id="TIGR00443">
    <property type="entry name" value="hisZ_biosyn_reg"/>
    <property type="match status" value="1"/>
</dbReference>
<dbReference type="HAMAP" id="MF_00125">
    <property type="entry name" value="HisZ"/>
    <property type="match status" value="1"/>
</dbReference>
<dbReference type="InterPro" id="IPR004516">
    <property type="entry name" value="HisRS/HisZ"/>
</dbReference>
<feature type="binding site" evidence="9">
    <location>
        <begin position="81"/>
        <end position="83"/>
    </location>
    <ligand>
        <name>L-histidine</name>
        <dbReference type="ChEBI" id="CHEBI:57595"/>
    </ligand>
</feature>
<dbReference type="GO" id="GO:0016757">
    <property type="term" value="F:glycosyltransferase activity"/>
    <property type="evidence" value="ECO:0007669"/>
    <property type="project" value="UniProtKB-KW"/>
</dbReference>
<dbReference type="PROSITE" id="PS50862">
    <property type="entry name" value="AA_TRNA_LIGASE_II"/>
    <property type="match status" value="1"/>
</dbReference>
<dbReference type="EMBL" id="FPAA01000001">
    <property type="protein sequence ID" value="SFS32605.1"/>
    <property type="molecule type" value="Genomic_DNA"/>
</dbReference>
<feature type="binding site" evidence="9">
    <location>
        <position position="111"/>
    </location>
    <ligand>
        <name>L-histidine</name>
        <dbReference type="ChEBI" id="CHEBI:57595"/>
    </ligand>
</feature>
<comment type="subunit">
    <text evidence="4 8">Heteromultimer composed of HisG and HisZ subunits.</text>
</comment>
<evidence type="ECO:0000256" key="1">
    <source>
        <dbReference type="ARBA" id="ARBA00004496"/>
    </source>
</evidence>
<dbReference type="Proteomes" id="UP000198660">
    <property type="component" value="Unassembled WGS sequence"/>
</dbReference>
<evidence type="ECO:0000256" key="5">
    <source>
        <dbReference type="ARBA" id="ARBA00020397"/>
    </source>
</evidence>
<comment type="subcellular location">
    <subcellularLocation>
        <location evidence="1 8">Cytoplasm</location>
    </subcellularLocation>
</comment>
<dbReference type="PIRSF" id="PIRSF001549">
    <property type="entry name" value="His-tRNA_synth"/>
    <property type="match status" value="1"/>
</dbReference>
<dbReference type="AlphaFoldDB" id="A0A1I6NXJ0"/>
<proteinExistence type="inferred from homology"/>
<dbReference type="InterPro" id="IPR041715">
    <property type="entry name" value="HisRS-like_core"/>
</dbReference>
<dbReference type="RefSeq" id="WP_091832524.1">
    <property type="nucleotide sequence ID" value="NZ_FPAA01000001.1"/>
</dbReference>
<dbReference type="OrthoDB" id="9800814at2"/>
<evidence type="ECO:0000256" key="9">
    <source>
        <dbReference type="PIRSR" id="PIRSR001549-1"/>
    </source>
</evidence>
<dbReference type="GO" id="GO:0000105">
    <property type="term" value="P:L-histidine biosynthetic process"/>
    <property type="evidence" value="ECO:0007669"/>
    <property type="project" value="UniProtKB-UniRule"/>
</dbReference>
<accession>A0A1I6NXJ0</accession>
<evidence type="ECO:0000256" key="3">
    <source>
        <dbReference type="ARBA" id="ARBA00005539"/>
    </source>
</evidence>
<evidence type="ECO:0000256" key="8">
    <source>
        <dbReference type="HAMAP-Rule" id="MF_00125"/>
    </source>
</evidence>
<evidence type="ECO:0000259" key="10">
    <source>
        <dbReference type="PROSITE" id="PS50862"/>
    </source>
</evidence>
<keyword evidence="12" id="KW-1185">Reference proteome</keyword>